<dbReference type="PROSITE" id="PS51257">
    <property type="entry name" value="PROKAR_LIPOPROTEIN"/>
    <property type="match status" value="1"/>
</dbReference>
<evidence type="ECO:0000313" key="1">
    <source>
        <dbReference type="EMBL" id="MFC5065480.1"/>
    </source>
</evidence>
<dbReference type="InterPro" id="IPR006311">
    <property type="entry name" value="TAT_signal"/>
</dbReference>
<dbReference type="EMBL" id="JBHSIV010000038">
    <property type="protein sequence ID" value="MFC5065480.1"/>
    <property type="molecule type" value="Genomic_DNA"/>
</dbReference>
<dbReference type="InterPro" id="IPR017853">
    <property type="entry name" value="GH"/>
</dbReference>
<feature type="non-terminal residue" evidence="1">
    <location>
        <position position="345"/>
    </location>
</feature>
<dbReference type="InterPro" id="IPR051923">
    <property type="entry name" value="Glycosyl_Hydrolase_39"/>
</dbReference>
<gene>
    <name evidence="1" type="ORF">ACFPBZ_24900</name>
</gene>
<accession>A0ABV9YRH7</accession>
<organism evidence="1 2">
    <name type="scientific">Actinomycetospora atypica</name>
    <dbReference type="NCBI Taxonomy" id="1290095"/>
    <lineage>
        <taxon>Bacteria</taxon>
        <taxon>Bacillati</taxon>
        <taxon>Actinomycetota</taxon>
        <taxon>Actinomycetes</taxon>
        <taxon>Pseudonocardiales</taxon>
        <taxon>Pseudonocardiaceae</taxon>
        <taxon>Actinomycetospora</taxon>
    </lineage>
</organism>
<keyword evidence="2" id="KW-1185">Reference proteome</keyword>
<dbReference type="SUPFAM" id="SSF51445">
    <property type="entry name" value="(Trans)glycosidases"/>
    <property type="match status" value="1"/>
</dbReference>
<dbReference type="Gene3D" id="3.20.20.80">
    <property type="entry name" value="Glycosidases"/>
    <property type="match status" value="1"/>
</dbReference>
<dbReference type="PANTHER" id="PTHR12631">
    <property type="entry name" value="ALPHA-L-IDURONIDASE"/>
    <property type="match status" value="1"/>
</dbReference>
<protein>
    <submittedName>
        <fullName evidence="1">Uncharacterized protein</fullName>
    </submittedName>
</protein>
<sequence>MPPLGRRSFLAAGAVLTTGLAGCARTIPEAYDDGPGWGWTRQARPLDLGVTHVEYSLAPTDPPEALARGRAVLAGAGRWQNQHLMGWGALNPEPAPGADDWSSLDPRFSLIAGTGGRAVLTVAGAPDWMKGAPPGTTDFGRLEEAPLPRHYDDLAALAARAVARYPQVAAVLVWNEFKGFYDEARGGWDAAGYTDLYERVAAAVKRARPEVLVGGPYVPMDLWASGDVAPSDLRGPWGVTDGRALAAVEYWLANHSVADLVVVDGGTATRDGGLVTDAVTAAERFAATTSWLRERTGLPVWWAEFYPEPDRSASGRDDPGGAARAAAAVAAVAALAPAGASAASL</sequence>
<proteinExistence type="predicted"/>
<reference evidence="2" key="1">
    <citation type="journal article" date="2019" name="Int. J. Syst. Evol. Microbiol.">
        <title>The Global Catalogue of Microorganisms (GCM) 10K type strain sequencing project: providing services to taxonomists for standard genome sequencing and annotation.</title>
        <authorList>
            <consortium name="The Broad Institute Genomics Platform"/>
            <consortium name="The Broad Institute Genome Sequencing Center for Infectious Disease"/>
            <person name="Wu L."/>
            <person name="Ma J."/>
        </authorList>
    </citation>
    <scope>NUCLEOTIDE SEQUENCE [LARGE SCALE GENOMIC DNA]</scope>
    <source>
        <strain evidence="2">CGMCC 4.7093</strain>
    </source>
</reference>
<dbReference type="Proteomes" id="UP001595947">
    <property type="component" value="Unassembled WGS sequence"/>
</dbReference>
<evidence type="ECO:0000313" key="2">
    <source>
        <dbReference type="Proteomes" id="UP001595947"/>
    </source>
</evidence>
<dbReference type="RefSeq" id="WP_378038811.1">
    <property type="nucleotide sequence ID" value="NZ_JBHSIV010000038.1"/>
</dbReference>
<comment type="caution">
    <text evidence="1">The sequence shown here is derived from an EMBL/GenBank/DDBJ whole genome shotgun (WGS) entry which is preliminary data.</text>
</comment>
<dbReference type="PROSITE" id="PS51318">
    <property type="entry name" value="TAT"/>
    <property type="match status" value="1"/>
</dbReference>
<name>A0ABV9YRH7_9PSEU</name>
<dbReference type="PANTHER" id="PTHR12631:SF10">
    <property type="entry name" value="BETA-XYLOSIDASE-LIKE PROTEIN-RELATED"/>
    <property type="match status" value="1"/>
</dbReference>